<evidence type="ECO:0000313" key="1">
    <source>
        <dbReference type="EMBL" id="KKN25632.1"/>
    </source>
</evidence>
<dbReference type="EMBL" id="LAZR01002786">
    <property type="protein sequence ID" value="KKN25632.1"/>
    <property type="molecule type" value="Genomic_DNA"/>
</dbReference>
<name>A0A0F9PM03_9ZZZZ</name>
<dbReference type="AlphaFoldDB" id="A0A0F9PM03"/>
<comment type="caution">
    <text evidence="1">The sequence shown here is derived from an EMBL/GenBank/DDBJ whole genome shotgun (WGS) entry which is preliminary data.</text>
</comment>
<sequence>MIDLDELYLLRKAPKSEIYECKVCIDPHTFVTINNFPCAFEKWCCACRPTVKIEKLNQWSILIPDWSDMEDPTFLVQHQHSSPIISHYKNISMLV</sequence>
<accession>A0A0F9PM03</accession>
<proteinExistence type="predicted"/>
<reference evidence="1" key="1">
    <citation type="journal article" date="2015" name="Nature">
        <title>Complex archaea that bridge the gap between prokaryotes and eukaryotes.</title>
        <authorList>
            <person name="Spang A."/>
            <person name="Saw J.H."/>
            <person name="Jorgensen S.L."/>
            <person name="Zaremba-Niedzwiedzka K."/>
            <person name="Martijn J."/>
            <person name="Lind A.E."/>
            <person name="van Eijk R."/>
            <person name="Schleper C."/>
            <person name="Guy L."/>
            <person name="Ettema T.J."/>
        </authorList>
    </citation>
    <scope>NUCLEOTIDE SEQUENCE</scope>
</reference>
<organism evidence="1">
    <name type="scientific">marine sediment metagenome</name>
    <dbReference type="NCBI Taxonomy" id="412755"/>
    <lineage>
        <taxon>unclassified sequences</taxon>
        <taxon>metagenomes</taxon>
        <taxon>ecological metagenomes</taxon>
    </lineage>
</organism>
<gene>
    <name evidence="1" type="ORF">LCGC14_0882600</name>
</gene>
<protein>
    <submittedName>
        <fullName evidence="1">Uncharacterized protein</fullName>
    </submittedName>
</protein>